<evidence type="ECO:0000256" key="3">
    <source>
        <dbReference type="HAMAP-Rule" id="MF_01385"/>
    </source>
</evidence>
<organism evidence="4 5">
    <name type="scientific">Scopulibacillus cellulosilyticus</name>
    <dbReference type="NCBI Taxonomy" id="2665665"/>
    <lineage>
        <taxon>Bacteria</taxon>
        <taxon>Bacillati</taxon>
        <taxon>Bacillota</taxon>
        <taxon>Bacilli</taxon>
        <taxon>Bacillales</taxon>
        <taxon>Sporolactobacillaceae</taxon>
        <taxon>Scopulibacillus</taxon>
    </lineage>
</organism>
<comment type="subunit">
    <text evidence="3">UreD, UreF and UreG form a complex that acts as a GTP-hydrolysis-dependent molecular chaperone, activating the urease apoprotein by helping to assemble the nickel containing metallocenter of UreC. The UreE protein probably delivers the nickel.</text>
</comment>
<dbReference type="PIRSF" id="PIRSF009467">
    <property type="entry name" value="Ureas_acces_UreF"/>
    <property type="match status" value="1"/>
</dbReference>
<dbReference type="EMBL" id="JBHTCO010000017">
    <property type="protein sequence ID" value="MFC7393975.1"/>
    <property type="molecule type" value="Genomic_DNA"/>
</dbReference>
<name>A0ABW2Q1R0_9BACL</name>
<reference evidence="5" key="1">
    <citation type="journal article" date="2019" name="Int. J. Syst. Evol. Microbiol.">
        <title>The Global Catalogue of Microorganisms (GCM) 10K type strain sequencing project: providing services to taxonomists for standard genome sequencing and annotation.</title>
        <authorList>
            <consortium name="The Broad Institute Genomics Platform"/>
            <consortium name="The Broad Institute Genome Sequencing Center for Infectious Disease"/>
            <person name="Wu L."/>
            <person name="Ma J."/>
        </authorList>
    </citation>
    <scope>NUCLEOTIDE SEQUENCE [LARGE SCALE GENOMIC DNA]</scope>
    <source>
        <strain evidence="5">CGMCC 1.16305</strain>
    </source>
</reference>
<dbReference type="PANTHER" id="PTHR33620:SF1">
    <property type="entry name" value="UREASE ACCESSORY PROTEIN F"/>
    <property type="match status" value="1"/>
</dbReference>
<dbReference type="InterPro" id="IPR002639">
    <property type="entry name" value="UreF"/>
</dbReference>
<keyword evidence="2 3" id="KW-0143">Chaperone</keyword>
<sequence>MWELLQYTDSAFPTGAFTHSYGMESLVQEKAIHDLNSAEKWLVRCLAKGWAPTDGLAILLAWHAVNEADALSIRNEQLFENLAEIDMTLTASRPAKEANDASVSTGKRLLKEAVQIQDSPILSGYYEWIKGQKLFNFLGNFSVVYGIIGASSGWPSEQTGLASAYATSAGLVAALIKLVPLGQSEGQLLLSRLSKPLFDAITEQKKKTLRELGASLPLWDIAQMRHESLYSRLFRS</sequence>
<dbReference type="PANTHER" id="PTHR33620">
    <property type="entry name" value="UREASE ACCESSORY PROTEIN F"/>
    <property type="match status" value="1"/>
</dbReference>
<evidence type="ECO:0000313" key="4">
    <source>
        <dbReference type="EMBL" id="MFC7393975.1"/>
    </source>
</evidence>
<comment type="function">
    <text evidence="3">Required for maturation of urease via the functional incorporation of the urease nickel metallocenter.</text>
</comment>
<protein>
    <recommendedName>
        <fullName evidence="3">Urease accessory protein UreF</fullName>
    </recommendedName>
</protein>
<dbReference type="HAMAP" id="MF_01385">
    <property type="entry name" value="UreF"/>
    <property type="match status" value="1"/>
</dbReference>
<dbReference type="Proteomes" id="UP001596505">
    <property type="component" value="Unassembled WGS sequence"/>
</dbReference>
<keyword evidence="5" id="KW-1185">Reference proteome</keyword>
<keyword evidence="3" id="KW-0963">Cytoplasm</keyword>
<dbReference type="RefSeq" id="WP_380966852.1">
    <property type="nucleotide sequence ID" value="NZ_JBHTCO010000017.1"/>
</dbReference>
<comment type="subcellular location">
    <subcellularLocation>
        <location evidence="3">Cytoplasm</location>
    </subcellularLocation>
</comment>
<dbReference type="InterPro" id="IPR038277">
    <property type="entry name" value="UreF_sf"/>
</dbReference>
<proteinExistence type="inferred from homology"/>
<comment type="caution">
    <text evidence="4">The sequence shown here is derived from an EMBL/GenBank/DDBJ whole genome shotgun (WGS) entry which is preliminary data.</text>
</comment>
<evidence type="ECO:0000256" key="2">
    <source>
        <dbReference type="ARBA" id="ARBA00023186"/>
    </source>
</evidence>
<accession>A0ABW2Q1R0</accession>
<evidence type="ECO:0000256" key="1">
    <source>
        <dbReference type="ARBA" id="ARBA00022988"/>
    </source>
</evidence>
<keyword evidence="1 3" id="KW-0996">Nickel insertion</keyword>
<evidence type="ECO:0000313" key="5">
    <source>
        <dbReference type="Proteomes" id="UP001596505"/>
    </source>
</evidence>
<dbReference type="Pfam" id="PF01730">
    <property type="entry name" value="UreF"/>
    <property type="match status" value="1"/>
</dbReference>
<dbReference type="Gene3D" id="1.10.4190.10">
    <property type="entry name" value="Urease accessory protein UreF"/>
    <property type="match status" value="1"/>
</dbReference>
<comment type="similarity">
    <text evidence="3">Belongs to the UreF family.</text>
</comment>
<gene>
    <name evidence="3" type="primary">ureF</name>
    <name evidence="4" type="ORF">ACFQRG_13520</name>
</gene>